<dbReference type="SUPFAM" id="SSF48452">
    <property type="entry name" value="TPR-like"/>
    <property type="match status" value="1"/>
</dbReference>
<feature type="region of interest" description="Disordered" evidence="4">
    <location>
        <begin position="184"/>
        <end position="203"/>
    </location>
</feature>
<dbReference type="RefSeq" id="XP_014481265.1">
    <property type="nucleotide sequence ID" value="XM_014625779.1"/>
</dbReference>
<evidence type="ECO:0000313" key="11">
    <source>
        <dbReference type="RefSeq" id="XP_014481261.1"/>
    </source>
</evidence>
<evidence type="ECO:0000256" key="2">
    <source>
        <dbReference type="ARBA" id="ARBA00022679"/>
    </source>
</evidence>
<evidence type="ECO:0000313" key="5">
    <source>
        <dbReference type="Proteomes" id="UP000515204"/>
    </source>
</evidence>
<evidence type="ECO:0000256" key="4">
    <source>
        <dbReference type="SAM" id="MobiDB-lite"/>
    </source>
</evidence>
<dbReference type="Gene3D" id="1.25.40.10">
    <property type="entry name" value="Tetratricopeptide repeat domain"/>
    <property type="match status" value="1"/>
</dbReference>
<sequence length="226" mass="25248">MQTDRDECYGRLCSSETLRSGKKGFFHDFSDFVTQTAGDAWTSRIFGRIDSDEGRVRAVFSDAKLRDVVADTLAKVKLLFRDKDAEISRRRRLEGYQLAAVGQYDKALLLFSQAVLRAPQSGKSKTVDQGLALPLALLGRAEIFMALKEYHFALEDLLLAAEHDLPDKPTRELRRRREECEAFLRSNESSPAPFDPASNHVNRVARLISDGQGGTFSRNSSASSDS</sequence>
<dbReference type="GeneID" id="106747844"/>
<evidence type="ECO:0000313" key="8">
    <source>
        <dbReference type="RefSeq" id="XP_014481258.1"/>
    </source>
</evidence>
<dbReference type="PANTHER" id="PTHR46165">
    <property type="entry name" value="SET AND MYND DOMAIN-CONTAINING PROTEIN 4"/>
    <property type="match status" value="1"/>
</dbReference>
<dbReference type="RefSeq" id="XP_014481256.1">
    <property type="nucleotide sequence ID" value="XM_014625770.1"/>
</dbReference>
<name>A0A6P3XRX2_DINQU</name>
<evidence type="ECO:0000313" key="13">
    <source>
        <dbReference type="RefSeq" id="XP_014481263.1"/>
    </source>
</evidence>
<gene>
    <name evidence="6 7 8 9 10 11 12 13 14 15 16" type="primary">LOC106747844</name>
</gene>
<evidence type="ECO:0000313" key="7">
    <source>
        <dbReference type="RefSeq" id="XP_014481257.1"/>
    </source>
</evidence>
<dbReference type="GO" id="GO:0032259">
    <property type="term" value="P:methylation"/>
    <property type="evidence" value="ECO:0007669"/>
    <property type="project" value="UniProtKB-KW"/>
</dbReference>
<keyword evidence="3" id="KW-0949">S-adenosyl-L-methionine</keyword>
<keyword evidence="1" id="KW-0489">Methyltransferase</keyword>
<dbReference type="RefSeq" id="XP_014481260.1">
    <property type="nucleotide sequence ID" value="XM_014625774.1"/>
</dbReference>
<dbReference type="OrthoDB" id="1028014at2759"/>
<dbReference type="RefSeq" id="XP_014481259.1">
    <property type="nucleotide sequence ID" value="XM_014625773.1"/>
</dbReference>
<dbReference type="InterPro" id="IPR011990">
    <property type="entry name" value="TPR-like_helical_dom_sf"/>
</dbReference>
<dbReference type="RefSeq" id="XP_014481267.1">
    <property type="nucleotide sequence ID" value="XM_014625781.1"/>
</dbReference>
<dbReference type="KEGG" id="dqu:106747844"/>
<dbReference type="RefSeq" id="XP_014481262.1">
    <property type="nucleotide sequence ID" value="XM_014625776.1"/>
</dbReference>
<dbReference type="RefSeq" id="XP_014481258.1">
    <property type="nucleotide sequence ID" value="XM_014625772.1"/>
</dbReference>
<evidence type="ECO:0000256" key="3">
    <source>
        <dbReference type="ARBA" id="ARBA00022691"/>
    </source>
</evidence>
<dbReference type="RefSeq" id="XP_014481263.1">
    <property type="nucleotide sequence ID" value="XM_014625777.1"/>
</dbReference>
<dbReference type="InterPro" id="IPR052097">
    <property type="entry name" value="SET-MYND_domain_protein"/>
</dbReference>
<dbReference type="GO" id="GO:0042826">
    <property type="term" value="F:histone deacetylase binding"/>
    <property type="evidence" value="ECO:0007669"/>
    <property type="project" value="TreeGrafter"/>
</dbReference>
<evidence type="ECO:0000313" key="9">
    <source>
        <dbReference type="RefSeq" id="XP_014481259.1"/>
    </source>
</evidence>
<keyword evidence="2" id="KW-0808">Transferase</keyword>
<evidence type="ECO:0000313" key="15">
    <source>
        <dbReference type="RefSeq" id="XP_014481265.1"/>
    </source>
</evidence>
<protein>
    <submittedName>
        <fullName evidence="6 7">Uncharacterized protein LOC106747844</fullName>
    </submittedName>
</protein>
<dbReference type="Proteomes" id="UP000515204">
    <property type="component" value="Unplaced"/>
</dbReference>
<dbReference type="GO" id="GO:0005737">
    <property type="term" value="C:cytoplasm"/>
    <property type="evidence" value="ECO:0007669"/>
    <property type="project" value="TreeGrafter"/>
</dbReference>
<evidence type="ECO:0000313" key="10">
    <source>
        <dbReference type="RefSeq" id="XP_014481260.1"/>
    </source>
</evidence>
<evidence type="ECO:0000313" key="14">
    <source>
        <dbReference type="RefSeq" id="XP_014481264.1"/>
    </source>
</evidence>
<dbReference type="RefSeq" id="XP_014481264.1">
    <property type="nucleotide sequence ID" value="XM_014625778.1"/>
</dbReference>
<reference evidence="6 7" key="1">
    <citation type="submission" date="2025-04" db="UniProtKB">
        <authorList>
            <consortium name="RefSeq"/>
        </authorList>
    </citation>
    <scope>IDENTIFICATION</scope>
</reference>
<organism evidence="5 10">
    <name type="scientific">Dinoponera quadriceps</name>
    <name type="common">South American ant</name>
    <dbReference type="NCBI Taxonomy" id="609295"/>
    <lineage>
        <taxon>Eukaryota</taxon>
        <taxon>Metazoa</taxon>
        <taxon>Ecdysozoa</taxon>
        <taxon>Arthropoda</taxon>
        <taxon>Hexapoda</taxon>
        <taxon>Insecta</taxon>
        <taxon>Pterygota</taxon>
        <taxon>Neoptera</taxon>
        <taxon>Endopterygota</taxon>
        <taxon>Hymenoptera</taxon>
        <taxon>Apocrita</taxon>
        <taxon>Aculeata</taxon>
        <taxon>Formicoidea</taxon>
        <taxon>Formicidae</taxon>
        <taxon>Ponerinae</taxon>
        <taxon>Ponerini</taxon>
        <taxon>Dinoponera</taxon>
    </lineage>
</organism>
<dbReference type="GO" id="GO:0005634">
    <property type="term" value="C:nucleus"/>
    <property type="evidence" value="ECO:0007669"/>
    <property type="project" value="TreeGrafter"/>
</dbReference>
<dbReference type="AlphaFoldDB" id="A0A6P3XRX2"/>
<keyword evidence="5" id="KW-1185">Reference proteome</keyword>
<evidence type="ECO:0000313" key="6">
    <source>
        <dbReference type="RefSeq" id="XP_014481256.1"/>
    </source>
</evidence>
<dbReference type="GO" id="GO:0008168">
    <property type="term" value="F:methyltransferase activity"/>
    <property type="evidence" value="ECO:0007669"/>
    <property type="project" value="UniProtKB-KW"/>
</dbReference>
<dbReference type="RefSeq" id="XP_014481261.1">
    <property type="nucleotide sequence ID" value="XM_014625775.1"/>
</dbReference>
<evidence type="ECO:0000313" key="12">
    <source>
        <dbReference type="RefSeq" id="XP_014481262.1"/>
    </source>
</evidence>
<dbReference type="RefSeq" id="XP_014481257.1">
    <property type="nucleotide sequence ID" value="XM_014625771.1"/>
</dbReference>
<accession>A0A6P3XRX2</accession>
<dbReference type="PANTHER" id="PTHR46165:SF6">
    <property type="entry name" value="SET AND MYND DOMAIN-CONTAINING PROTEIN 4-LIKE PROTEIN"/>
    <property type="match status" value="1"/>
</dbReference>
<evidence type="ECO:0000256" key="1">
    <source>
        <dbReference type="ARBA" id="ARBA00022603"/>
    </source>
</evidence>
<evidence type="ECO:0000313" key="16">
    <source>
        <dbReference type="RefSeq" id="XP_014481267.1"/>
    </source>
</evidence>
<proteinExistence type="predicted"/>